<name>A0A6L7HZ03_9GAMM</name>
<feature type="chain" id="PRO_5026908563" evidence="1">
    <location>
        <begin position="27"/>
        <end position="294"/>
    </location>
</feature>
<evidence type="ECO:0000313" key="2">
    <source>
        <dbReference type="EMBL" id="MXR69240.1"/>
    </source>
</evidence>
<keyword evidence="1" id="KW-0732">Signal</keyword>
<gene>
    <name evidence="2" type="ORF">GNT65_11210</name>
</gene>
<dbReference type="PANTHER" id="PTHR40590:SF1">
    <property type="entry name" value="CYTOPLASMIC PROTEIN"/>
    <property type="match status" value="1"/>
</dbReference>
<protein>
    <submittedName>
        <fullName evidence="2">TraB/GumN family protein</fullName>
    </submittedName>
</protein>
<dbReference type="InterPro" id="IPR047111">
    <property type="entry name" value="YbaP-like"/>
</dbReference>
<keyword evidence="3" id="KW-1185">Reference proteome</keyword>
<accession>A0A6L7HZ03</accession>
<sequence>MATSRPRLLNIGILLLTGIMSLGAMAAGDDKPPFYKITYQGKQTYLLGSVHIGQADFYPMAEQIESAFAKAGALAVEADTNKADIMGLIRKYGLNQVAADAKTKARLEEYCRTRSEICTPMQPYAPWMQAMQFSVMRFASLGYQAKWGVDQMLLSKNGSRPVIELESTEYQFKLMASFSPQIQWEMVLEAIDAPDEEMVQLIKAWRSGDEAGLDALMQGQMLHDGDKELIDKMLWQRNEQMTAKIGSLMMQQDGPSPLFVVVGAGHVVGDKGIPAKFAELEGTKVQNCWQTTCN</sequence>
<dbReference type="InterPro" id="IPR002816">
    <property type="entry name" value="TraB/PrgY/GumN_fam"/>
</dbReference>
<dbReference type="RefSeq" id="WP_160796221.1">
    <property type="nucleotide sequence ID" value="NZ_WRPA01000009.1"/>
</dbReference>
<organism evidence="2 3">
    <name type="scientific">Shewanella insulae</name>
    <dbReference type="NCBI Taxonomy" id="2681496"/>
    <lineage>
        <taxon>Bacteria</taxon>
        <taxon>Pseudomonadati</taxon>
        <taxon>Pseudomonadota</taxon>
        <taxon>Gammaproteobacteria</taxon>
        <taxon>Alteromonadales</taxon>
        <taxon>Shewanellaceae</taxon>
        <taxon>Shewanella</taxon>
    </lineage>
</organism>
<proteinExistence type="predicted"/>
<evidence type="ECO:0000256" key="1">
    <source>
        <dbReference type="SAM" id="SignalP"/>
    </source>
</evidence>
<feature type="signal peptide" evidence="1">
    <location>
        <begin position="1"/>
        <end position="26"/>
    </location>
</feature>
<dbReference type="AlphaFoldDB" id="A0A6L7HZ03"/>
<reference evidence="2 3" key="1">
    <citation type="submission" date="2019-12" db="EMBL/GenBank/DDBJ databases">
        <title>Shewanella insulae sp. nov., isolated from a tidal flat.</title>
        <authorList>
            <person name="Yoon J.-H."/>
        </authorList>
    </citation>
    <scope>NUCLEOTIDE SEQUENCE [LARGE SCALE GENOMIC DNA]</scope>
    <source>
        <strain evidence="2 3">JBTF-M18</strain>
    </source>
</reference>
<dbReference type="Proteomes" id="UP000474778">
    <property type="component" value="Unassembled WGS sequence"/>
</dbReference>
<evidence type="ECO:0000313" key="3">
    <source>
        <dbReference type="Proteomes" id="UP000474778"/>
    </source>
</evidence>
<dbReference type="PANTHER" id="PTHR40590">
    <property type="entry name" value="CYTOPLASMIC PROTEIN-RELATED"/>
    <property type="match status" value="1"/>
</dbReference>
<dbReference type="CDD" id="cd14789">
    <property type="entry name" value="Tiki"/>
    <property type="match status" value="1"/>
</dbReference>
<dbReference type="Pfam" id="PF01963">
    <property type="entry name" value="TraB_PrgY_gumN"/>
    <property type="match status" value="1"/>
</dbReference>
<comment type="caution">
    <text evidence="2">The sequence shown here is derived from an EMBL/GenBank/DDBJ whole genome shotgun (WGS) entry which is preliminary data.</text>
</comment>
<dbReference type="EMBL" id="WRPA01000009">
    <property type="protein sequence ID" value="MXR69240.1"/>
    <property type="molecule type" value="Genomic_DNA"/>
</dbReference>